<organism evidence="1 2">
    <name type="scientific">Streptomyces pseudovenezuelae</name>
    <dbReference type="NCBI Taxonomy" id="67350"/>
    <lineage>
        <taxon>Bacteria</taxon>
        <taxon>Bacillati</taxon>
        <taxon>Actinomycetota</taxon>
        <taxon>Actinomycetes</taxon>
        <taxon>Kitasatosporales</taxon>
        <taxon>Streptomycetaceae</taxon>
        <taxon>Streptomyces</taxon>
        <taxon>Streptomyces aurantiacus group</taxon>
    </lineage>
</organism>
<dbReference type="RefSeq" id="WP_280881712.1">
    <property type="nucleotide sequence ID" value="NZ_JARXVH010000019.1"/>
</dbReference>
<protein>
    <submittedName>
        <fullName evidence="1">Uncharacterized protein</fullName>
    </submittedName>
</protein>
<evidence type="ECO:0000313" key="1">
    <source>
        <dbReference type="EMBL" id="MDH6220968.1"/>
    </source>
</evidence>
<reference evidence="1 2" key="1">
    <citation type="submission" date="2023-04" db="EMBL/GenBank/DDBJ databases">
        <title>Forest soil microbial communities from Buena Vista Peninsula, Colon Province, Panama.</title>
        <authorList>
            <person name="Bouskill N."/>
        </authorList>
    </citation>
    <scope>NUCLEOTIDE SEQUENCE [LARGE SCALE GENOMIC DNA]</scope>
    <source>
        <strain evidence="1 2">GGS1</strain>
    </source>
</reference>
<evidence type="ECO:0000313" key="2">
    <source>
        <dbReference type="Proteomes" id="UP001160499"/>
    </source>
</evidence>
<gene>
    <name evidence="1" type="ORF">M2283_008310</name>
</gene>
<sequence length="76" mass="8535">MTEVVDSGELLRRLQRARACAEQERSTWWVRSEELRATDPDAAREAAVRTVAFEAVLRVLDEVLTPGRHAEAGVTE</sequence>
<dbReference type="Proteomes" id="UP001160499">
    <property type="component" value="Unassembled WGS sequence"/>
</dbReference>
<keyword evidence="2" id="KW-1185">Reference proteome</keyword>
<accession>A0ABT6LXD3</accession>
<proteinExistence type="predicted"/>
<name>A0ABT6LXD3_9ACTN</name>
<dbReference type="EMBL" id="JARXVH010000019">
    <property type="protein sequence ID" value="MDH6220968.1"/>
    <property type="molecule type" value="Genomic_DNA"/>
</dbReference>
<comment type="caution">
    <text evidence="1">The sequence shown here is derived from an EMBL/GenBank/DDBJ whole genome shotgun (WGS) entry which is preliminary data.</text>
</comment>